<dbReference type="EMBL" id="LWDP01000175">
    <property type="protein sequence ID" value="ORD93153.1"/>
    <property type="molecule type" value="Genomic_DNA"/>
</dbReference>
<evidence type="ECO:0000313" key="2">
    <source>
        <dbReference type="EMBL" id="ORD93153.1"/>
    </source>
</evidence>
<comment type="caution">
    <text evidence="2">The sequence shown here is derived from an EMBL/GenBank/DDBJ whole genome shotgun (WGS) entry which is preliminary data.</text>
</comment>
<dbReference type="VEuPathDB" id="MicrosporidiaDB:ECANGB1_924"/>
<accession>A0A1Y1S460</accession>
<dbReference type="Proteomes" id="UP000192639">
    <property type="component" value="Unassembled WGS sequence"/>
</dbReference>
<proteinExistence type="predicted"/>
<organism evidence="2 3">
    <name type="scientific">Enterospora canceri</name>
    <dbReference type="NCBI Taxonomy" id="1081671"/>
    <lineage>
        <taxon>Eukaryota</taxon>
        <taxon>Fungi</taxon>
        <taxon>Fungi incertae sedis</taxon>
        <taxon>Microsporidia</taxon>
        <taxon>Enterocytozoonidae</taxon>
        <taxon>Enterospora</taxon>
    </lineage>
</organism>
<name>A0A1Y1S460_9MICR</name>
<feature type="non-terminal residue" evidence="2">
    <location>
        <position position="1"/>
    </location>
</feature>
<sequence length="137" mass="15103">DQVVVDVEANESKCKENRGKAAEDGTQEDVGLHSHDSMDSVDCDSRCEYSEVERAKEGELGGSKEEIGAVRGAYDHGLEVDARNKKQVVQNKTEENKLNLSLTNASMHVIRILVHSEAEEDTNEVQGHRVGRIDLDA</sequence>
<feature type="region of interest" description="Disordered" evidence="1">
    <location>
        <begin position="1"/>
        <end position="40"/>
    </location>
</feature>
<feature type="compositionally biased region" description="Basic and acidic residues" evidence="1">
    <location>
        <begin position="10"/>
        <end position="23"/>
    </location>
</feature>
<evidence type="ECO:0000313" key="3">
    <source>
        <dbReference type="Proteomes" id="UP000192639"/>
    </source>
</evidence>
<reference evidence="2 3" key="1">
    <citation type="journal article" date="2017" name="Environ. Microbiol.">
        <title>Decay of the glycolytic pathway and adaptation to intranuclear parasitism within Enterocytozoonidae microsporidia.</title>
        <authorList>
            <person name="Wiredu Boakye D."/>
            <person name="Jaroenlak P."/>
            <person name="Prachumwat A."/>
            <person name="Williams T.A."/>
            <person name="Bateman K.S."/>
            <person name="Itsathitphaisarn O."/>
            <person name="Sritunyalucksana K."/>
            <person name="Paszkiewicz K.H."/>
            <person name="Moore K.A."/>
            <person name="Stentiford G.D."/>
            <person name="Williams B.A."/>
        </authorList>
    </citation>
    <scope>NUCLEOTIDE SEQUENCE [LARGE SCALE GENOMIC DNA]</scope>
    <source>
        <strain evidence="2 3">GB1</strain>
    </source>
</reference>
<feature type="compositionally biased region" description="Basic and acidic residues" evidence="1">
    <location>
        <begin position="30"/>
        <end position="40"/>
    </location>
</feature>
<keyword evidence="3" id="KW-1185">Reference proteome</keyword>
<dbReference type="AlphaFoldDB" id="A0A1Y1S460"/>
<evidence type="ECO:0000256" key="1">
    <source>
        <dbReference type="SAM" id="MobiDB-lite"/>
    </source>
</evidence>
<gene>
    <name evidence="2" type="ORF">ECANGB1_924</name>
</gene>
<protein>
    <submittedName>
        <fullName evidence="2">Uncharacterized protein</fullName>
    </submittedName>
</protein>